<protein>
    <submittedName>
        <fullName evidence="2">Glycosyltransferase family 2 protein</fullName>
        <ecNumber evidence="2">2.4.-.-</ecNumber>
    </submittedName>
</protein>
<name>A0ABY9JEY2_9ACTN</name>
<evidence type="ECO:0000313" key="2">
    <source>
        <dbReference type="EMBL" id="WLQ66272.1"/>
    </source>
</evidence>
<accession>A0ABY9JEY2</accession>
<evidence type="ECO:0000313" key="3">
    <source>
        <dbReference type="Proteomes" id="UP001224433"/>
    </source>
</evidence>
<dbReference type="GO" id="GO:0016757">
    <property type="term" value="F:glycosyltransferase activity"/>
    <property type="evidence" value="ECO:0007669"/>
    <property type="project" value="UniProtKB-KW"/>
</dbReference>
<dbReference type="Pfam" id="PF00535">
    <property type="entry name" value="Glycos_transf_2"/>
    <property type="match status" value="1"/>
</dbReference>
<dbReference type="InterPro" id="IPR050834">
    <property type="entry name" value="Glycosyltransf_2"/>
</dbReference>
<keyword evidence="3" id="KW-1185">Reference proteome</keyword>
<dbReference type="InterPro" id="IPR029044">
    <property type="entry name" value="Nucleotide-diphossugar_trans"/>
</dbReference>
<keyword evidence="2" id="KW-0328">Glycosyltransferase</keyword>
<evidence type="ECO:0000259" key="1">
    <source>
        <dbReference type="Pfam" id="PF00535"/>
    </source>
</evidence>
<dbReference type="InterPro" id="IPR001173">
    <property type="entry name" value="Glyco_trans_2-like"/>
</dbReference>
<keyword evidence="2" id="KW-0808">Transferase</keyword>
<proteinExistence type="predicted"/>
<dbReference type="PANTHER" id="PTHR43685:SF2">
    <property type="entry name" value="GLYCOSYLTRANSFERASE 2-LIKE DOMAIN-CONTAINING PROTEIN"/>
    <property type="match status" value="1"/>
</dbReference>
<dbReference type="PANTHER" id="PTHR43685">
    <property type="entry name" value="GLYCOSYLTRANSFERASE"/>
    <property type="match status" value="1"/>
</dbReference>
<dbReference type="RefSeq" id="WP_187282213.1">
    <property type="nucleotide sequence ID" value="NZ_CP120983.1"/>
</dbReference>
<dbReference type="EMBL" id="CP120983">
    <property type="protein sequence ID" value="WLQ66272.1"/>
    <property type="molecule type" value="Genomic_DNA"/>
</dbReference>
<dbReference type="Proteomes" id="UP001224433">
    <property type="component" value="Chromosome"/>
</dbReference>
<dbReference type="Gene3D" id="3.90.550.10">
    <property type="entry name" value="Spore Coat Polysaccharide Biosynthesis Protein SpsA, Chain A"/>
    <property type="match status" value="1"/>
</dbReference>
<feature type="domain" description="Glycosyltransferase 2-like" evidence="1">
    <location>
        <begin position="7"/>
        <end position="117"/>
    </location>
</feature>
<organism evidence="2 3">
    <name type="scientific">Streptomyces glycanivorans</name>
    <dbReference type="NCBI Taxonomy" id="3033808"/>
    <lineage>
        <taxon>Bacteria</taxon>
        <taxon>Bacillati</taxon>
        <taxon>Actinomycetota</taxon>
        <taxon>Actinomycetes</taxon>
        <taxon>Kitasatosporales</taxon>
        <taxon>Streptomycetaceae</taxon>
        <taxon>Streptomyces</taxon>
    </lineage>
</organism>
<reference evidence="2 3" key="1">
    <citation type="submission" date="2023-03" db="EMBL/GenBank/DDBJ databases">
        <title>Isolation and description of six Streptomyces strains from soil environments, able to metabolize different microbial glucans.</title>
        <authorList>
            <person name="Widen T."/>
            <person name="Larsbrink J."/>
        </authorList>
    </citation>
    <scope>NUCLEOTIDE SEQUENCE [LARGE SCALE GENOMIC DNA]</scope>
    <source>
        <strain evidence="2 3">Alt3</strain>
    </source>
</reference>
<dbReference type="SUPFAM" id="SSF53448">
    <property type="entry name" value="Nucleotide-diphospho-sugar transferases"/>
    <property type="match status" value="1"/>
</dbReference>
<dbReference type="EC" id="2.4.-.-" evidence="2"/>
<sequence>MRPPRVSVIIPNYNYARTIRQCLTAVAGQSYPDIEIVVVDDGSTDASPQIAEEFDVRLIRTANAGVSAARNTGVRHSTGDILFFLDSDIALRPDAVRRAVDVLESDPRIGFVCGIYDSVPLIDDGPVERYKVLHGHYWRRRTAGEVKAAYFSLGAMPRAAYDRAGPLDESLRDTEDVEYGARLSAVSTVLLDPRIVGRHDDDDRIGILLRKQYRRSVPLVALFSDRDRAGRPQLSDTAYRPRAVAGTALALTGLAAAPLWPVAGAVAVTAGVGAFVAEEWGLLRFLHATAGARALPLMAGLHTLMTATTGVAALVGAVRWTGSPSFRRRYSNPPATGGAVADV</sequence>
<gene>
    <name evidence="2" type="ORF">P8A20_23040</name>
</gene>
<dbReference type="CDD" id="cd00761">
    <property type="entry name" value="Glyco_tranf_GTA_type"/>
    <property type="match status" value="1"/>
</dbReference>